<proteinExistence type="predicted"/>
<protein>
    <submittedName>
        <fullName evidence="3">Uncharacterized protein</fullName>
    </submittedName>
</protein>
<reference evidence="3 4" key="2">
    <citation type="journal article" date="2016" name="Genome Announc.">
        <title>Complete Genome Sequence of Sphingopyxis macrogoltabida Strain 203N (NBRC 111659), a Polyethylene Glycol Degrader.</title>
        <authorList>
            <person name="Ohtsubo Y."/>
            <person name="Nonoyama S."/>
            <person name="Nagata Y."/>
            <person name="Numata M."/>
            <person name="Tsuchikane K."/>
            <person name="Hosoyama A."/>
            <person name="Yamazoe A."/>
            <person name="Tsuda M."/>
            <person name="Fujita N."/>
            <person name="Kawai F."/>
        </authorList>
    </citation>
    <scope>NUCLEOTIDE SEQUENCE [LARGE SCALE GENOMIC DNA]</scope>
    <source>
        <strain evidence="3 4">203N</strain>
    </source>
</reference>
<keyword evidence="4" id="KW-1185">Reference proteome</keyword>
<dbReference type="Proteomes" id="UP000076088">
    <property type="component" value="Chromosome"/>
</dbReference>
<feature type="transmembrane region" description="Helical" evidence="2">
    <location>
        <begin position="151"/>
        <end position="172"/>
    </location>
</feature>
<evidence type="ECO:0000256" key="1">
    <source>
        <dbReference type="SAM" id="MobiDB-lite"/>
    </source>
</evidence>
<keyword evidence="2" id="KW-1133">Transmembrane helix</keyword>
<accession>A0AAC9AYN7</accession>
<feature type="compositionally biased region" description="Low complexity" evidence="1">
    <location>
        <begin position="58"/>
        <end position="68"/>
    </location>
</feature>
<dbReference type="EMBL" id="CP013344">
    <property type="protein sequence ID" value="AMU92290.1"/>
    <property type="molecule type" value="Genomic_DNA"/>
</dbReference>
<evidence type="ECO:0000313" key="4">
    <source>
        <dbReference type="Proteomes" id="UP000076088"/>
    </source>
</evidence>
<reference evidence="4" key="1">
    <citation type="submission" date="2015-11" db="EMBL/GenBank/DDBJ databases">
        <title>Complete genome sequence of a polyethylene-glycol degrader Sphingopyxis macrogoltabida 203N (NBRC 111659).</title>
        <authorList>
            <person name="Yoshiyuki O."/>
            <person name="Shouta N."/>
            <person name="Nagata Y."/>
            <person name="Numata M."/>
            <person name="Tsuchikane K."/>
            <person name="Hosoyama A."/>
            <person name="Yamazoe A."/>
            <person name="Tsuda M."/>
            <person name="Fujita N."/>
            <person name="Kawai F."/>
        </authorList>
    </citation>
    <scope>NUCLEOTIDE SEQUENCE [LARGE SCALE GENOMIC DNA]</scope>
    <source>
        <strain evidence="4">203N</strain>
    </source>
</reference>
<gene>
    <name evidence="3" type="ORF">ATM17_25060</name>
</gene>
<feature type="region of interest" description="Disordered" evidence="1">
    <location>
        <begin position="49"/>
        <end position="124"/>
    </location>
</feature>
<feature type="compositionally biased region" description="Low complexity" evidence="1">
    <location>
        <begin position="110"/>
        <end position="122"/>
    </location>
</feature>
<dbReference type="RefSeq" id="WP_054732231.1">
    <property type="nucleotide sequence ID" value="NZ_CP009429.1"/>
</dbReference>
<evidence type="ECO:0000313" key="3">
    <source>
        <dbReference type="EMBL" id="AMU92290.1"/>
    </source>
</evidence>
<keyword evidence="2" id="KW-0812">Transmembrane</keyword>
<dbReference type="AlphaFoldDB" id="A0AAC9AYN7"/>
<keyword evidence="2" id="KW-0472">Membrane</keyword>
<evidence type="ECO:0000256" key="2">
    <source>
        <dbReference type="SAM" id="Phobius"/>
    </source>
</evidence>
<name>A0AAC9AYN7_SPHMC</name>
<organism evidence="3 4">
    <name type="scientific">Sphingopyxis macrogoltabida</name>
    <name type="common">Sphingomonas macrogoltabidus</name>
    <dbReference type="NCBI Taxonomy" id="33050"/>
    <lineage>
        <taxon>Bacteria</taxon>
        <taxon>Pseudomonadati</taxon>
        <taxon>Pseudomonadota</taxon>
        <taxon>Alphaproteobacteria</taxon>
        <taxon>Sphingomonadales</taxon>
        <taxon>Sphingomonadaceae</taxon>
        <taxon>Sphingopyxis</taxon>
    </lineage>
</organism>
<sequence>MADRLPPSRYSVVERGGRLVVIDRETGQTPLSAAERMDIYDRKMGIEPMRPVAREPAPEAAPAAKTPPTRTPPPTARAGNRMEAAVAAMNRKQPWQDKPKAAAAPPPARIPARSPSSTAAAAGGRKTIVTGKWWDAKGPRTIELGKKGQQALTGGFVTIAVVFIIASVIALFNAPVIFFVGAFLLFRFGGNILGPIGAGIVDKALAEKG</sequence>
<dbReference type="KEGG" id="smaz:LH19_24500"/>
<feature type="transmembrane region" description="Helical" evidence="2">
    <location>
        <begin position="178"/>
        <end position="201"/>
    </location>
</feature>